<dbReference type="SFLD" id="SFLDG00358">
    <property type="entry name" value="Main_(cytGST)"/>
    <property type="match status" value="1"/>
</dbReference>
<feature type="domain" description="GST N-terminal" evidence="1">
    <location>
        <begin position="1"/>
        <end position="81"/>
    </location>
</feature>
<dbReference type="InterPro" id="IPR010987">
    <property type="entry name" value="Glutathione-S-Trfase_C-like"/>
</dbReference>
<dbReference type="InterPro" id="IPR004045">
    <property type="entry name" value="Glutathione_S-Trfase_N"/>
</dbReference>
<dbReference type="RefSeq" id="WP_093916564.1">
    <property type="nucleotide sequence ID" value="NZ_FPAJ01000003.1"/>
</dbReference>
<evidence type="ECO:0000259" key="1">
    <source>
        <dbReference type="PROSITE" id="PS50404"/>
    </source>
</evidence>
<dbReference type="PANTHER" id="PTHR44051:SF8">
    <property type="entry name" value="GLUTATHIONE S-TRANSFERASE GSTA"/>
    <property type="match status" value="1"/>
</dbReference>
<dbReference type="InterPro" id="IPR036249">
    <property type="entry name" value="Thioredoxin-like_sf"/>
</dbReference>
<dbReference type="EMBL" id="FPAJ01000003">
    <property type="protein sequence ID" value="SFS90933.1"/>
    <property type="molecule type" value="Genomic_DNA"/>
</dbReference>
<dbReference type="InterPro" id="IPR040079">
    <property type="entry name" value="Glutathione_S-Trfase"/>
</dbReference>
<dbReference type="SUPFAM" id="SSF52833">
    <property type="entry name" value="Thioredoxin-like"/>
    <property type="match status" value="1"/>
</dbReference>
<dbReference type="PANTHER" id="PTHR44051">
    <property type="entry name" value="GLUTATHIONE S-TRANSFERASE-RELATED"/>
    <property type="match status" value="1"/>
</dbReference>
<dbReference type="Proteomes" id="UP000199239">
    <property type="component" value="Unassembled WGS sequence"/>
</dbReference>
<dbReference type="SUPFAM" id="SSF47616">
    <property type="entry name" value="GST C-terminal domain-like"/>
    <property type="match status" value="1"/>
</dbReference>
<feature type="domain" description="GST C-terminal" evidence="2">
    <location>
        <begin position="86"/>
        <end position="206"/>
    </location>
</feature>
<dbReference type="GO" id="GO:0016740">
    <property type="term" value="F:transferase activity"/>
    <property type="evidence" value="ECO:0007669"/>
    <property type="project" value="UniProtKB-KW"/>
</dbReference>
<keyword evidence="4" id="KW-1185">Reference proteome</keyword>
<keyword evidence="3" id="KW-0808">Transferase</keyword>
<sequence length="206" mass="22460">MLTLYYAPGTISIAVALTLEEAGLPYEAVKVDFKSAEQTLPDYLAINAKGRVPALVLSDGTVLTETGALLEYIADVAPSAGLIPTDSTLAAHMRSAMYYLASTMHVAHAHKMRGSRWASQKSSFDDMTAMVPQTMAACASYVETHLLRGDSVLGQNFSIADPYLFVVCTWLEGDGVRIADYPKIQNFMTKMEGRQSVKIIREKAML</sequence>
<reference evidence="4" key="1">
    <citation type="submission" date="2016-10" db="EMBL/GenBank/DDBJ databases">
        <authorList>
            <person name="Varghese N."/>
            <person name="Submissions S."/>
        </authorList>
    </citation>
    <scope>NUCLEOTIDE SEQUENCE [LARGE SCALE GENOMIC DNA]</scope>
    <source>
        <strain evidence="4">DSM 23422</strain>
    </source>
</reference>
<dbReference type="InterPro" id="IPR036282">
    <property type="entry name" value="Glutathione-S-Trfase_C_sf"/>
</dbReference>
<name>A0A1I6TNX9_9RHOB</name>
<dbReference type="AlphaFoldDB" id="A0A1I6TNX9"/>
<protein>
    <submittedName>
        <fullName evidence="3">Glutathione S-transferase</fullName>
    </submittedName>
</protein>
<dbReference type="OrthoDB" id="7583243at2"/>
<dbReference type="CDD" id="cd03188">
    <property type="entry name" value="GST_C_Beta"/>
    <property type="match status" value="1"/>
</dbReference>
<evidence type="ECO:0000259" key="2">
    <source>
        <dbReference type="PROSITE" id="PS50405"/>
    </source>
</evidence>
<dbReference type="SFLD" id="SFLDG01150">
    <property type="entry name" value="Main.1:_Beta-like"/>
    <property type="match status" value="1"/>
</dbReference>
<dbReference type="Gene3D" id="3.40.30.10">
    <property type="entry name" value="Glutaredoxin"/>
    <property type="match status" value="1"/>
</dbReference>
<dbReference type="Gene3D" id="1.20.1050.10">
    <property type="match status" value="1"/>
</dbReference>
<accession>A0A1I6TNX9</accession>
<dbReference type="Pfam" id="PF02798">
    <property type="entry name" value="GST_N"/>
    <property type="match status" value="1"/>
</dbReference>
<dbReference type="PROSITE" id="PS50405">
    <property type="entry name" value="GST_CTER"/>
    <property type="match status" value="1"/>
</dbReference>
<organism evidence="3 4">
    <name type="scientific">Sulfitobacter marinus</name>
    <dbReference type="NCBI Taxonomy" id="394264"/>
    <lineage>
        <taxon>Bacteria</taxon>
        <taxon>Pseudomonadati</taxon>
        <taxon>Pseudomonadota</taxon>
        <taxon>Alphaproteobacteria</taxon>
        <taxon>Rhodobacterales</taxon>
        <taxon>Roseobacteraceae</taxon>
        <taxon>Sulfitobacter</taxon>
    </lineage>
</organism>
<gene>
    <name evidence="3" type="ORF">SAMN04488040_2380</name>
</gene>
<dbReference type="STRING" id="394264.SAMN04488040_2380"/>
<dbReference type="SFLD" id="SFLDS00019">
    <property type="entry name" value="Glutathione_Transferase_(cytos"/>
    <property type="match status" value="1"/>
</dbReference>
<dbReference type="CDD" id="cd03057">
    <property type="entry name" value="GST_N_Beta"/>
    <property type="match status" value="1"/>
</dbReference>
<proteinExistence type="predicted"/>
<evidence type="ECO:0000313" key="4">
    <source>
        <dbReference type="Proteomes" id="UP000199239"/>
    </source>
</evidence>
<dbReference type="PROSITE" id="PS50404">
    <property type="entry name" value="GST_NTER"/>
    <property type="match status" value="1"/>
</dbReference>
<evidence type="ECO:0000313" key="3">
    <source>
        <dbReference type="EMBL" id="SFS90933.1"/>
    </source>
</evidence>